<evidence type="ECO:0000313" key="3">
    <source>
        <dbReference type="Ensembl" id="ENSPNAP00000007718.2"/>
    </source>
</evidence>
<name>A0A3B4C7R0_PYGNA</name>
<dbReference type="PANTHER" id="PTHR16222:SF17">
    <property type="entry name" value="SELENOPROTEIN J"/>
    <property type="match status" value="1"/>
</dbReference>
<feature type="binding site" evidence="2">
    <location>
        <position position="64"/>
    </location>
    <ligand>
        <name>Mg(2+)</name>
        <dbReference type="ChEBI" id="CHEBI:18420"/>
        <label>1</label>
    </ligand>
</feature>
<dbReference type="GO" id="GO:0046872">
    <property type="term" value="F:metal ion binding"/>
    <property type="evidence" value="ECO:0007669"/>
    <property type="project" value="UniProtKB-KW"/>
</dbReference>
<dbReference type="STRING" id="42514.ENSPNAP00000007718"/>
<dbReference type="InterPro" id="IPR005502">
    <property type="entry name" value="Ribosyl_crysJ1"/>
</dbReference>
<reference evidence="3" key="2">
    <citation type="submission" date="2025-08" db="UniProtKB">
        <authorList>
            <consortium name="Ensembl"/>
        </authorList>
    </citation>
    <scope>IDENTIFICATION</scope>
</reference>
<reference evidence="3" key="3">
    <citation type="submission" date="2025-09" db="UniProtKB">
        <authorList>
            <consortium name="Ensembl"/>
        </authorList>
    </citation>
    <scope>IDENTIFICATION</scope>
</reference>
<accession>A0A3B4C7R0</accession>
<evidence type="ECO:0000256" key="1">
    <source>
        <dbReference type="ARBA" id="ARBA00010702"/>
    </source>
</evidence>
<organism evidence="3 4">
    <name type="scientific">Pygocentrus nattereri</name>
    <name type="common">Red-bellied piranha</name>
    <dbReference type="NCBI Taxonomy" id="42514"/>
    <lineage>
        <taxon>Eukaryota</taxon>
        <taxon>Metazoa</taxon>
        <taxon>Chordata</taxon>
        <taxon>Craniata</taxon>
        <taxon>Vertebrata</taxon>
        <taxon>Euteleostomi</taxon>
        <taxon>Actinopterygii</taxon>
        <taxon>Neopterygii</taxon>
        <taxon>Teleostei</taxon>
        <taxon>Ostariophysi</taxon>
        <taxon>Characiformes</taxon>
        <taxon>Characoidei</taxon>
        <taxon>Pygocentrus</taxon>
    </lineage>
</organism>
<sequence>MALTLADRAIGAIIGSAVADAAAQPMHWVYDLQKLSQYLAQNPEPEFRPESVNPFYRRETGRQSCYGDQAFVLLESLLECGGLDEEDLKRRTYKFFGPGSEYDTPVNDPYRDKGAPRPQLPIEGPWTQASLKSFIRNVDSGKTETGCVSDTQMDGVAKLAPIVTFYAGKPEMLEKIEDAIRVTQNNDMCVAVTLAAARFLEHFILNGADPDALTAVLKQLNDPNRKNPQELDKAVAEPSDWSVVFAGLPGAFQAALHGVLTAVGFEQAVRENMSCGGCSCSRSSFIGACIGAQVGLQGIPASWKSRTSRYGTLLELARTVHDSSN</sequence>
<dbReference type="PANTHER" id="PTHR16222">
    <property type="entry name" value="ADP-RIBOSYLGLYCOHYDROLASE"/>
    <property type="match status" value="1"/>
</dbReference>
<keyword evidence="2" id="KW-0479">Metal-binding</keyword>
<dbReference type="GeneTree" id="ENSGT00400000023530"/>
<dbReference type="OMA" id="SLACCET"/>
<keyword evidence="4" id="KW-1185">Reference proteome</keyword>
<keyword evidence="2" id="KW-0460">Magnesium</keyword>
<dbReference type="SUPFAM" id="SSF101478">
    <property type="entry name" value="ADP-ribosylglycohydrolase"/>
    <property type="match status" value="1"/>
</dbReference>
<dbReference type="Proteomes" id="UP001501920">
    <property type="component" value="Chromosome 19"/>
</dbReference>
<dbReference type="Pfam" id="PF03747">
    <property type="entry name" value="ADP_ribosyl_GH"/>
    <property type="match status" value="1"/>
</dbReference>
<dbReference type="InterPro" id="IPR050792">
    <property type="entry name" value="ADP-ribosylglycohydrolase"/>
</dbReference>
<dbReference type="Ensembl" id="ENSPNAT00000001380.2">
    <property type="protein sequence ID" value="ENSPNAP00000007718.2"/>
    <property type="gene ID" value="ENSPNAG00000002763.2"/>
</dbReference>
<dbReference type="InterPro" id="IPR036705">
    <property type="entry name" value="Ribosyl_crysJ1_sf"/>
</dbReference>
<evidence type="ECO:0000256" key="2">
    <source>
        <dbReference type="PIRSR" id="PIRSR605502-1"/>
    </source>
</evidence>
<feature type="binding site" evidence="2">
    <location>
        <position position="281"/>
    </location>
    <ligand>
        <name>Mg(2+)</name>
        <dbReference type="ChEBI" id="CHEBI:18420"/>
        <label>1</label>
    </ligand>
</feature>
<dbReference type="Gene3D" id="1.10.4080.10">
    <property type="entry name" value="ADP-ribosylation/Crystallin J1"/>
    <property type="match status" value="1"/>
</dbReference>
<dbReference type="AlphaFoldDB" id="A0A3B4C7R0"/>
<comment type="cofactor">
    <cofactor evidence="2">
        <name>Mg(2+)</name>
        <dbReference type="ChEBI" id="CHEBI:18420"/>
    </cofactor>
    <text evidence="2">Binds 2 magnesium ions per subunit.</text>
</comment>
<evidence type="ECO:0000313" key="4">
    <source>
        <dbReference type="Proteomes" id="UP001501920"/>
    </source>
</evidence>
<comment type="similarity">
    <text evidence="1">Belongs to the ADP-ribosylglycohydrolase family.</text>
</comment>
<proteinExistence type="inferred from homology"/>
<protein>
    <recommendedName>
        <fullName evidence="5">Selenoprotein J</fullName>
    </recommendedName>
</protein>
<reference evidence="3 4" key="1">
    <citation type="submission" date="2020-10" db="EMBL/GenBank/DDBJ databases">
        <title>Pygocentrus nattereri (red-bellied piranha) genome, fPygNat1, primary haplotype.</title>
        <authorList>
            <person name="Myers G."/>
            <person name="Meyer A."/>
            <person name="Karagic N."/>
            <person name="Pippel M."/>
            <person name="Winkler S."/>
            <person name="Tracey A."/>
            <person name="Wood J."/>
            <person name="Formenti G."/>
            <person name="Howe K."/>
            <person name="Fedrigo O."/>
            <person name="Jarvis E.D."/>
        </authorList>
    </citation>
    <scope>NUCLEOTIDE SEQUENCE [LARGE SCALE GENOMIC DNA]</scope>
</reference>
<evidence type="ECO:0008006" key="5">
    <source>
        <dbReference type="Google" id="ProtNLM"/>
    </source>
</evidence>